<name>A0A2K3JWM3_TRIPR</name>
<evidence type="ECO:0000313" key="1">
    <source>
        <dbReference type="EMBL" id="PNX58422.1"/>
    </source>
</evidence>
<dbReference type="GO" id="GO:0016301">
    <property type="term" value="F:kinase activity"/>
    <property type="evidence" value="ECO:0007669"/>
    <property type="project" value="UniProtKB-KW"/>
</dbReference>
<dbReference type="AlphaFoldDB" id="A0A2K3JWM3"/>
<reference evidence="1 2" key="1">
    <citation type="journal article" date="2014" name="Am. J. Bot.">
        <title>Genome assembly and annotation for red clover (Trifolium pratense; Fabaceae).</title>
        <authorList>
            <person name="Istvanek J."/>
            <person name="Jaros M."/>
            <person name="Krenek A."/>
            <person name="Repkova J."/>
        </authorList>
    </citation>
    <scope>NUCLEOTIDE SEQUENCE [LARGE SCALE GENOMIC DNA]</scope>
    <source>
        <strain evidence="2">cv. Tatra</strain>
        <tissue evidence="1">Young leaves</tissue>
    </source>
</reference>
<comment type="caution">
    <text evidence="1">The sequence shown here is derived from an EMBL/GenBank/DDBJ whole genome shotgun (WGS) entry which is preliminary data.</text>
</comment>
<accession>A0A2K3JWM3</accession>
<organism evidence="1 2">
    <name type="scientific">Trifolium pratense</name>
    <name type="common">Red clover</name>
    <dbReference type="NCBI Taxonomy" id="57577"/>
    <lineage>
        <taxon>Eukaryota</taxon>
        <taxon>Viridiplantae</taxon>
        <taxon>Streptophyta</taxon>
        <taxon>Embryophyta</taxon>
        <taxon>Tracheophyta</taxon>
        <taxon>Spermatophyta</taxon>
        <taxon>Magnoliopsida</taxon>
        <taxon>eudicotyledons</taxon>
        <taxon>Gunneridae</taxon>
        <taxon>Pentapetalae</taxon>
        <taxon>rosids</taxon>
        <taxon>fabids</taxon>
        <taxon>Fabales</taxon>
        <taxon>Fabaceae</taxon>
        <taxon>Papilionoideae</taxon>
        <taxon>50 kb inversion clade</taxon>
        <taxon>NPAAA clade</taxon>
        <taxon>Hologalegina</taxon>
        <taxon>IRL clade</taxon>
        <taxon>Trifolieae</taxon>
        <taxon>Trifolium</taxon>
    </lineage>
</organism>
<dbReference type="Proteomes" id="UP000236291">
    <property type="component" value="Unassembled WGS sequence"/>
</dbReference>
<keyword evidence="1" id="KW-0418">Kinase</keyword>
<evidence type="ECO:0000313" key="2">
    <source>
        <dbReference type="Proteomes" id="UP000236291"/>
    </source>
</evidence>
<gene>
    <name evidence="1" type="ORF">L195_g059181</name>
</gene>
<keyword evidence="1" id="KW-0808">Transferase</keyword>
<dbReference type="EMBL" id="ASHM01127576">
    <property type="protein sequence ID" value="PNX58422.1"/>
    <property type="molecule type" value="Genomic_DNA"/>
</dbReference>
<protein>
    <submittedName>
        <fullName evidence="1">Dual specificity tyrosine-phosphorylation-regulated kinase 2-like protein</fullName>
    </submittedName>
</protein>
<sequence>MEDIIKSFDSAPLLTVKQSFDCYTKNDSGERYKDPYDLTIDVAETDLPNGIDAYEVRDGQELSEELHVPEVATDGEDNNNNNTDDELLKYIQDDEYEVFELRVVHRKNRFVRQ</sequence>
<reference evidence="1 2" key="2">
    <citation type="journal article" date="2017" name="Front. Plant Sci.">
        <title>Gene Classification and Mining of Molecular Markers Useful in Red Clover (Trifolium pratense) Breeding.</title>
        <authorList>
            <person name="Istvanek J."/>
            <person name="Dluhosova J."/>
            <person name="Dluhos P."/>
            <person name="Patkova L."/>
            <person name="Nedelnik J."/>
            <person name="Repkova J."/>
        </authorList>
    </citation>
    <scope>NUCLEOTIDE SEQUENCE [LARGE SCALE GENOMIC DNA]</scope>
    <source>
        <strain evidence="2">cv. Tatra</strain>
        <tissue evidence="1">Young leaves</tissue>
    </source>
</reference>
<proteinExistence type="predicted"/>